<dbReference type="Proteomes" id="UP001341840">
    <property type="component" value="Unassembled WGS sequence"/>
</dbReference>
<evidence type="ECO:0000313" key="2">
    <source>
        <dbReference type="Proteomes" id="UP001341840"/>
    </source>
</evidence>
<keyword evidence="2" id="KW-1185">Reference proteome</keyword>
<comment type="caution">
    <text evidence="1">The sequence shown here is derived from an EMBL/GenBank/DDBJ whole genome shotgun (WGS) entry which is preliminary data.</text>
</comment>
<organism evidence="1 2">
    <name type="scientific">Stylosanthes scabra</name>
    <dbReference type="NCBI Taxonomy" id="79078"/>
    <lineage>
        <taxon>Eukaryota</taxon>
        <taxon>Viridiplantae</taxon>
        <taxon>Streptophyta</taxon>
        <taxon>Embryophyta</taxon>
        <taxon>Tracheophyta</taxon>
        <taxon>Spermatophyta</taxon>
        <taxon>Magnoliopsida</taxon>
        <taxon>eudicotyledons</taxon>
        <taxon>Gunneridae</taxon>
        <taxon>Pentapetalae</taxon>
        <taxon>rosids</taxon>
        <taxon>fabids</taxon>
        <taxon>Fabales</taxon>
        <taxon>Fabaceae</taxon>
        <taxon>Papilionoideae</taxon>
        <taxon>50 kb inversion clade</taxon>
        <taxon>dalbergioids sensu lato</taxon>
        <taxon>Dalbergieae</taxon>
        <taxon>Pterocarpus clade</taxon>
        <taxon>Stylosanthes</taxon>
    </lineage>
</organism>
<name>A0ABU6TD14_9FABA</name>
<reference evidence="1 2" key="1">
    <citation type="journal article" date="2023" name="Plants (Basel)">
        <title>Bridging the Gap: Combining Genomics and Transcriptomics Approaches to Understand Stylosanthes scabra, an Orphan Legume from the Brazilian Caatinga.</title>
        <authorList>
            <person name="Ferreira-Neto J.R.C."/>
            <person name="da Silva M.D."/>
            <person name="Binneck E."/>
            <person name="de Melo N.F."/>
            <person name="da Silva R.H."/>
            <person name="de Melo A.L.T.M."/>
            <person name="Pandolfi V."/>
            <person name="Bustamante F.O."/>
            <person name="Brasileiro-Vidal A.C."/>
            <person name="Benko-Iseppon A.M."/>
        </authorList>
    </citation>
    <scope>NUCLEOTIDE SEQUENCE [LARGE SCALE GENOMIC DNA]</scope>
    <source>
        <tissue evidence="1">Leaves</tissue>
    </source>
</reference>
<dbReference type="EMBL" id="JASCZI010090796">
    <property type="protein sequence ID" value="MED6146607.1"/>
    <property type="molecule type" value="Genomic_DNA"/>
</dbReference>
<accession>A0ABU6TD14</accession>
<protein>
    <submittedName>
        <fullName evidence="1">Uncharacterized protein</fullName>
    </submittedName>
</protein>
<sequence length="106" mass="12076">MVKKKSCQNICRPRVLSAAERDLYGWAEKSVFDVRNSYGIPDSHWQVYWIVSSNKRVFCRLITSSGTDKALGLSEGHVWAMLKHDSNMACLLRMVQGLVDELGEAW</sequence>
<evidence type="ECO:0000313" key="1">
    <source>
        <dbReference type="EMBL" id="MED6146607.1"/>
    </source>
</evidence>
<proteinExistence type="predicted"/>
<gene>
    <name evidence="1" type="ORF">PIB30_036092</name>
</gene>